<dbReference type="RefSeq" id="XP_064770781.1">
    <property type="nucleotide sequence ID" value="XM_064910216.1"/>
</dbReference>
<evidence type="ECO:0000256" key="2">
    <source>
        <dbReference type="PROSITE-ProRule" id="PRU00285"/>
    </source>
</evidence>
<dbReference type="CDD" id="cd06464">
    <property type="entry name" value="ACD_sHsps-like"/>
    <property type="match status" value="1"/>
</dbReference>
<accession>A0ABR1FF14</accession>
<dbReference type="SUPFAM" id="SSF49764">
    <property type="entry name" value="HSP20-like chaperones"/>
    <property type="match status" value="1"/>
</dbReference>
<comment type="similarity">
    <text evidence="2 3">Belongs to the small heat shock protein (HSP20) family.</text>
</comment>
<dbReference type="InterPro" id="IPR008978">
    <property type="entry name" value="HSP20-like_chaperone"/>
</dbReference>
<keyword evidence="1" id="KW-0346">Stress response</keyword>
<reference evidence="5 6" key="1">
    <citation type="submission" date="2024-03" db="EMBL/GenBank/DDBJ databases">
        <title>Genome-scale model development and genomic sequencing of the oleaginous clade Lipomyces.</title>
        <authorList>
            <consortium name="Lawrence Berkeley National Laboratory"/>
            <person name="Czajka J.J."/>
            <person name="Han Y."/>
            <person name="Kim J."/>
            <person name="Mondo S.J."/>
            <person name="Hofstad B.A."/>
            <person name="Robles A."/>
            <person name="Haridas S."/>
            <person name="Riley R."/>
            <person name="LaButti K."/>
            <person name="Pangilinan J."/>
            <person name="Andreopoulos W."/>
            <person name="Lipzen A."/>
            <person name="Yan J."/>
            <person name="Wang M."/>
            <person name="Ng V."/>
            <person name="Grigoriev I.V."/>
            <person name="Spatafora J.W."/>
            <person name="Magnuson J.K."/>
            <person name="Baker S.E."/>
            <person name="Pomraning K.R."/>
        </authorList>
    </citation>
    <scope>NUCLEOTIDE SEQUENCE [LARGE SCALE GENOMIC DNA]</scope>
    <source>
        <strain evidence="5 6">Phaff 52-87</strain>
    </source>
</reference>
<dbReference type="Proteomes" id="UP001498771">
    <property type="component" value="Unassembled WGS sequence"/>
</dbReference>
<dbReference type="PANTHER" id="PTHR11527">
    <property type="entry name" value="HEAT-SHOCK PROTEIN 20 FAMILY MEMBER"/>
    <property type="match status" value="1"/>
</dbReference>
<name>A0ABR1FF14_9ASCO</name>
<keyword evidence="6" id="KW-1185">Reference proteome</keyword>
<evidence type="ECO:0000259" key="4">
    <source>
        <dbReference type="PROSITE" id="PS01031"/>
    </source>
</evidence>
<evidence type="ECO:0000313" key="6">
    <source>
        <dbReference type="Proteomes" id="UP001498771"/>
    </source>
</evidence>
<dbReference type="Gene3D" id="2.60.40.790">
    <property type="match status" value="1"/>
</dbReference>
<organism evidence="5 6">
    <name type="scientific">Myxozyma melibiosi</name>
    <dbReference type="NCBI Taxonomy" id="54550"/>
    <lineage>
        <taxon>Eukaryota</taxon>
        <taxon>Fungi</taxon>
        <taxon>Dikarya</taxon>
        <taxon>Ascomycota</taxon>
        <taxon>Saccharomycotina</taxon>
        <taxon>Lipomycetes</taxon>
        <taxon>Lipomycetales</taxon>
        <taxon>Lipomycetaceae</taxon>
        <taxon>Myxozyma</taxon>
    </lineage>
</organism>
<evidence type="ECO:0000313" key="5">
    <source>
        <dbReference type="EMBL" id="KAK7207748.1"/>
    </source>
</evidence>
<feature type="non-terminal residue" evidence="5">
    <location>
        <position position="1"/>
    </location>
</feature>
<dbReference type="Pfam" id="PF00011">
    <property type="entry name" value="HSP20"/>
    <property type="match status" value="1"/>
</dbReference>
<feature type="domain" description="SHSP" evidence="4">
    <location>
        <begin position="1"/>
        <end position="110"/>
    </location>
</feature>
<evidence type="ECO:0000256" key="1">
    <source>
        <dbReference type="ARBA" id="ARBA00023016"/>
    </source>
</evidence>
<protein>
    <submittedName>
        <fullName evidence="5">HSP20-like chaperone</fullName>
    </submittedName>
</protein>
<dbReference type="EMBL" id="JBBJBU010000001">
    <property type="protein sequence ID" value="KAK7207748.1"/>
    <property type="molecule type" value="Genomic_DNA"/>
</dbReference>
<gene>
    <name evidence="5" type="ORF">BZA70DRAFT_226521</name>
</gene>
<dbReference type="PROSITE" id="PS01031">
    <property type="entry name" value="SHSP"/>
    <property type="match status" value="1"/>
</dbReference>
<evidence type="ECO:0000256" key="3">
    <source>
        <dbReference type="RuleBase" id="RU003616"/>
    </source>
</evidence>
<proteinExistence type="inferred from homology"/>
<sequence length="110" mass="12110">PAIDAFDTEHAFVVHASLPGATPNAITVDFEPKTNEVVISGEIRRPGVFADNIDSLRVSERRVGHFERRIRLGSNTKIVAENITAKLVNGVLEVSIPKVAEQPRKRITIE</sequence>
<dbReference type="GeneID" id="90035728"/>
<feature type="non-terminal residue" evidence="5">
    <location>
        <position position="110"/>
    </location>
</feature>
<comment type="caution">
    <text evidence="5">The sequence shown here is derived from an EMBL/GenBank/DDBJ whole genome shotgun (WGS) entry which is preliminary data.</text>
</comment>
<dbReference type="InterPro" id="IPR031107">
    <property type="entry name" value="Small_HSP"/>
</dbReference>
<dbReference type="InterPro" id="IPR002068">
    <property type="entry name" value="A-crystallin/Hsp20_dom"/>
</dbReference>